<dbReference type="Pfam" id="PF00258">
    <property type="entry name" value="Flavodoxin_1"/>
    <property type="match status" value="1"/>
</dbReference>
<name>A0A1I4VYU7_9BACT</name>
<dbReference type="SUPFAM" id="SSF52218">
    <property type="entry name" value="Flavoproteins"/>
    <property type="match status" value="1"/>
</dbReference>
<keyword evidence="4" id="KW-1185">Reference proteome</keyword>
<dbReference type="Pfam" id="PF19583">
    <property type="entry name" value="ODP"/>
    <property type="match status" value="1"/>
</dbReference>
<dbReference type="PROSITE" id="PS50902">
    <property type="entry name" value="FLAVODOXIN_LIKE"/>
    <property type="match status" value="1"/>
</dbReference>
<dbReference type="GO" id="GO:0010181">
    <property type="term" value="F:FMN binding"/>
    <property type="evidence" value="ECO:0007669"/>
    <property type="project" value="InterPro"/>
</dbReference>
<comment type="similarity">
    <text evidence="1">In the N-terminal section; belongs to the zinc metallo-hydrolase group 3 family.</text>
</comment>
<dbReference type="Gene3D" id="3.40.50.360">
    <property type="match status" value="1"/>
</dbReference>
<sequence length="399" mass="45114">MKAVEIKPGVYWVGAIDWNIRDFHGYSTYMGTTYNAFLIVDRDITLVDTVKKPFVGELLERVSQIVNPKDIRYLVVNHVEMDHSGGVPEVVSAIEPEKVICSEMGRKALLRHYHNPDWPYHVVSTGDVISIGSKELHFLETRMLHWPDSMFTYIPQDRLLISSDAFGQHWATSQRFDDEVDGEELMRHAAKYYANIILLYSPLVQKLLEKVKSLNLDIDMIAPDHGLIWRSNPRRIIEAYDRWSRQIARAKAVVVYDTMWKSTEKMAHAVAEGLMAEEIEVKLMSLKACHRSDVVTEILDAKGVAVGSPTLNNGLFPTVADLLTYLKGLKPAGKLGLAFGSYGWSGEAARIIADYLRDMKFELVQDPLRVNYVPGKDELKDCFEAGKKLGAKIKESLSS</sequence>
<evidence type="ECO:0000313" key="4">
    <source>
        <dbReference type="Proteomes" id="UP000199611"/>
    </source>
</evidence>
<dbReference type="InterPro" id="IPR001279">
    <property type="entry name" value="Metallo-B-lactamas"/>
</dbReference>
<evidence type="ECO:0000259" key="2">
    <source>
        <dbReference type="PROSITE" id="PS50902"/>
    </source>
</evidence>
<dbReference type="RefSeq" id="WP_093396285.1">
    <property type="nucleotide sequence ID" value="NZ_FOUU01000012.1"/>
</dbReference>
<reference evidence="3 4" key="1">
    <citation type="submission" date="2016-10" db="EMBL/GenBank/DDBJ databases">
        <authorList>
            <person name="de Groot N.N."/>
        </authorList>
    </citation>
    <scope>NUCLEOTIDE SEQUENCE [LARGE SCALE GENOMIC DNA]</scope>
    <source>
        <strain evidence="3 4">DSM 9990</strain>
    </source>
</reference>
<dbReference type="Gene3D" id="3.60.15.10">
    <property type="entry name" value="Ribonuclease Z/Hydroxyacylglutathione hydrolase-like"/>
    <property type="match status" value="1"/>
</dbReference>
<dbReference type="OrthoDB" id="9800607at2"/>
<dbReference type="GO" id="GO:0046872">
    <property type="term" value="F:metal ion binding"/>
    <property type="evidence" value="ECO:0007669"/>
    <property type="project" value="InterPro"/>
</dbReference>
<dbReference type="InterPro" id="IPR036866">
    <property type="entry name" value="RibonucZ/Hydroxyglut_hydro"/>
</dbReference>
<dbReference type="SMART" id="SM00849">
    <property type="entry name" value="Lactamase_B"/>
    <property type="match status" value="1"/>
</dbReference>
<accession>A0A1I4VYU7</accession>
<dbReference type="SUPFAM" id="SSF56281">
    <property type="entry name" value="Metallo-hydrolase/oxidoreductase"/>
    <property type="match status" value="1"/>
</dbReference>
<dbReference type="PIRSF" id="PIRSF005243">
    <property type="entry name" value="ROO"/>
    <property type="match status" value="1"/>
</dbReference>
<dbReference type="AlphaFoldDB" id="A0A1I4VYU7"/>
<dbReference type="PANTHER" id="PTHR43717:SF1">
    <property type="entry name" value="ANAEROBIC NITRIC OXIDE REDUCTASE FLAVORUBREDOXIN"/>
    <property type="match status" value="1"/>
</dbReference>
<dbReference type="GO" id="GO:0009055">
    <property type="term" value="F:electron transfer activity"/>
    <property type="evidence" value="ECO:0007669"/>
    <property type="project" value="InterPro"/>
</dbReference>
<dbReference type="PANTHER" id="PTHR43717">
    <property type="entry name" value="ANAEROBIC NITRIC OXIDE REDUCTASE FLAVORUBREDOXIN"/>
    <property type="match status" value="1"/>
</dbReference>
<dbReference type="InterPro" id="IPR008254">
    <property type="entry name" value="Flavodoxin/NO_synth"/>
</dbReference>
<evidence type="ECO:0000313" key="3">
    <source>
        <dbReference type="EMBL" id="SFN06320.1"/>
    </source>
</evidence>
<dbReference type="InterPro" id="IPR045761">
    <property type="entry name" value="ODP_dom"/>
</dbReference>
<protein>
    <submittedName>
        <fullName evidence="3">Flavorubredoxin</fullName>
    </submittedName>
</protein>
<dbReference type="GO" id="GO:0016491">
    <property type="term" value="F:oxidoreductase activity"/>
    <property type="evidence" value="ECO:0007669"/>
    <property type="project" value="InterPro"/>
</dbReference>
<gene>
    <name evidence="3" type="ORF">SAMN05660836_02527</name>
</gene>
<evidence type="ECO:0000256" key="1">
    <source>
        <dbReference type="ARBA" id="ARBA00007121"/>
    </source>
</evidence>
<feature type="domain" description="Flavodoxin-like" evidence="2">
    <location>
        <begin position="252"/>
        <end position="390"/>
    </location>
</feature>
<dbReference type="InterPro" id="IPR016440">
    <property type="entry name" value="Rubredoxin-O_OxRdtase"/>
</dbReference>
<dbReference type="CDD" id="cd07709">
    <property type="entry name" value="flavodiiron_proteins_MBL-fold"/>
    <property type="match status" value="1"/>
</dbReference>
<dbReference type="Proteomes" id="UP000199611">
    <property type="component" value="Unassembled WGS sequence"/>
</dbReference>
<dbReference type="EMBL" id="FOUU01000012">
    <property type="protein sequence ID" value="SFN06320.1"/>
    <property type="molecule type" value="Genomic_DNA"/>
</dbReference>
<proteinExistence type="inferred from homology"/>
<dbReference type="InterPro" id="IPR029039">
    <property type="entry name" value="Flavoprotein-like_sf"/>
</dbReference>
<organism evidence="3 4">
    <name type="scientific">Thermodesulforhabdus norvegica</name>
    <dbReference type="NCBI Taxonomy" id="39841"/>
    <lineage>
        <taxon>Bacteria</taxon>
        <taxon>Pseudomonadati</taxon>
        <taxon>Thermodesulfobacteriota</taxon>
        <taxon>Syntrophobacteria</taxon>
        <taxon>Syntrophobacterales</taxon>
        <taxon>Thermodesulforhabdaceae</taxon>
        <taxon>Thermodesulforhabdus</taxon>
    </lineage>
</organism>
<dbReference type="STRING" id="39841.SAMN05660836_02527"/>